<comment type="caution">
    <text evidence="2">The sequence shown here is derived from an EMBL/GenBank/DDBJ whole genome shotgun (WGS) entry which is preliminary data.</text>
</comment>
<accession>A0ABN9SM73</accession>
<feature type="compositionally biased region" description="Low complexity" evidence="1">
    <location>
        <begin position="370"/>
        <end position="383"/>
    </location>
</feature>
<evidence type="ECO:0008006" key="4">
    <source>
        <dbReference type="Google" id="ProtNLM"/>
    </source>
</evidence>
<organism evidence="2 3">
    <name type="scientific">Prorocentrum cordatum</name>
    <dbReference type="NCBI Taxonomy" id="2364126"/>
    <lineage>
        <taxon>Eukaryota</taxon>
        <taxon>Sar</taxon>
        <taxon>Alveolata</taxon>
        <taxon>Dinophyceae</taxon>
        <taxon>Prorocentrales</taxon>
        <taxon>Prorocentraceae</taxon>
        <taxon>Prorocentrum</taxon>
    </lineage>
</organism>
<feature type="non-terminal residue" evidence="2">
    <location>
        <position position="397"/>
    </location>
</feature>
<feature type="region of interest" description="Disordered" evidence="1">
    <location>
        <begin position="315"/>
        <end position="397"/>
    </location>
</feature>
<gene>
    <name evidence="2" type="ORF">PCOR1329_LOCUS30757</name>
</gene>
<sequence>YQFGDVTRGLISGAVSSVADSVREVRHNAANCKLKLQETVEQKAREQVSNLLSKDSEAEASEARAAPVPLSERWWYEACRSAHRSHDPEDDAPRWHDGGGCGGEPGGRGHLEVCFLSASVPGGRLPVCQLSLGDRQSGGLRPQRPPGGGAEADDDAEGQPPVSSARFLVQEAAGCDLRVNVFEGASTRFRAGFEHDAFYGGSFLPLSLVVRRGQRCKPDAAQPLSAAWAAEFDLNLFPLELVRLKTKLEPARPGSLRRPEAALGFVGLGVRLVLRAEPSWAAPIALRVEDPFLGAQRQAAFEKVSEPLTLIREACRRPPRRAPPWSAAAGPSPSTATRRSWRSSGSGPPPRRRCTCGGRACRWRRRSGPGRRSSPPSCRSTPSACGPRGPKGTIEEG</sequence>
<evidence type="ECO:0000313" key="3">
    <source>
        <dbReference type="Proteomes" id="UP001189429"/>
    </source>
</evidence>
<feature type="non-terminal residue" evidence="2">
    <location>
        <position position="1"/>
    </location>
</feature>
<name>A0ABN9SM73_9DINO</name>
<evidence type="ECO:0000313" key="2">
    <source>
        <dbReference type="EMBL" id="CAK0832899.1"/>
    </source>
</evidence>
<evidence type="ECO:0000256" key="1">
    <source>
        <dbReference type="SAM" id="MobiDB-lite"/>
    </source>
</evidence>
<reference evidence="2" key="1">
    <citation type="submission" date="2023-10" db="EMBL/GenBank/DDBJ databases">
        <authorList>
            <person name="Chen Y."/>
            <person name="Shah S."/>
            <person name="Dougan E. K."/>
            <person name="Thang M."/>
            <person name="Chan C."/>
        </authorList>
    </citation>
    <scope>NUCLEOTIDE SEQUENCE [LARGE SCALE GENOMIC DNA]</scope>
</reference>
<feature type="region of interest" description="Disordered" evidence="1">
    <location>
        <begin position="131"/>
        <end position="161"/>
    </location>
</feature>
<dbReference type="Proteomes" id="UP001189429">
    <property type="component" value="Unassembled WGS sequence"/>
</dbReference>
<feature type="compositionally biased region" description="Low complexity" evidence="1">
    <location>
        <begin position="323"/>
        <end position="346"/>
    </location>
</feature>
<dbReference type="EMBL" id="CAUYUJ010011921">
    <property type="protein sequence ID" value="CAK0832899.1"/>
    <property type="molecule type" value="Genomic_DNA"/>
</dbReference>
<keyword evidence="3" id="KW-1185">Reference proteome</keyword>
<protein>
    <recommendedName>
        <fullName evidence="4">C2 domain-containing protein</fullName>
    </recommendedName>
</protein>
<proteinExistence type="predicted"/>